<dbReference type="InterPro" id="IPR003197">
    <property type="entry name" value="QCR7"/>
</dbReference>
<evidence type="ECO:0000313" key="12">
    <source>
        <dbReference type="Proteomes" id="UP000245699"/>
    </source>
</evidence>
<dbReference type="GO" id="GO:0005743">
    <property type="term" value="C:mitochondrial inner membrane"/>
    <property type="evidence" value="ECO:0007669"/>
    <property type="project" value="UniProtKB-SubCell"/>
</dbReference>
<evidence type="ECO:0000256" key="4">
    <source>
        <dbReference type="ARBA" id="ARBA00022660"/>
    </source>
</evidence>
<evidence type="ECO:0000256" key="3">
    <source>
        <dbReference type="ARBA" id="ARBA00022448"/>
    </source>
</evidence>
<keyword evidence="4 9" id="KW-0679">Respiratory chain</keyword>
<dbReference type="OrthoDB" id="425749at2759"/>
<dbReference type="STRING" id="61424.A0A2T9Y190"/>
<evidence type="ECO:0000256" key="6">
    <source>
        <dbReference type="ARBA" id="ARBA00022982"/>
    </source>
</evidence>
<organism evidence="10 12">
    <name type="scientific">Furculomyces boomerangus</name>
    <dbReference type="NCBI Taxonomy" id="61424"/>
    <lineage>
        <taxon>Eukaryota</taxon>
        <taxon>Fungi</taxon>
        <taxon>Fungi incertae sedis</taxon>
        <taxon>Zoopagomycota</taxon>
        <taxon>Kickxellomycotina</taxon>
        <taxon>Harpellomycetes</taxon>
        <taxon>Harpellales</taxon>
        <taxon>Harpellaceae</taxon>
        <taxon>Furculomyces</taxon>
    </lineage>
</organism>
<dbReference type="GO" id="GO:0045275">
    <property type="term" value="C:respiratory chain complex III"/>
    <property type="evidence" value="ECO:0007669"/>
    <property type="project" value="InterPro"/>
</dbReference>
<name>A0A2T9Y190_9FUNG</name>
<dbReference type="Gene3D" id="1.10.1090.10">
    <property type="entry name" value="Cytochrome b-c1 complex subunit 7"/>
    <property type="match status" value="1"/>
</dbReference>
<evidence type="ECO:0000313" key="10">
    <source>
        <dbReference type="EMBL" id="PVU86111.1"/>
    </source>
</evidence>
<evidence type="ECO:0000256" key="1">
    <source>
        <dbReference type="ARBA" id="ARBA00004443"/>
    </source>
</evidence>
<dbReference type="InterPro" id="IPR036544">
    <property type="entry name" value="QCR7_sf"/>
</dbReference>
<dbReference type="GO" id="GO:0006122">
    <property type="term" value="P:mitochondrial electron transport, ubiquinol to cytochrome c"/>
    <property type="evidence" value="ECO:0007669"/>
    <property type="project" value="InterPro"/>
</dbReference>
<evidence type="ECO:0000313" key="11">
    <source>
        <dbReference type="EMBL" id="PVU87499.1"/>
    </source>
</evidence>
<keyword evidence="12" id="KW-1185">Reference proteome</keyword>
<reference evidence="10 12" key="1">
    <citation type="journal article" date="2018" name="MBio">
        <title>Comparative Genomics Reveals the Core Gene Toolbox for the Fungus-Insect Symbiosis.</title>
        <authorList>
            <person name="Wang Y."/>
            <person name="Stata M."/>
            <person name="Wang W."/>
            <person name="Stajich J.E."/>
            <person name="White M.M."/>
            <person name="Moncalvo J.M."/>
        </authorList>
    </citation>
    <scope>NUCLEOTIDE SEQUENCE [LARGE SCALE GENOMIC DNA]</scope>
    <source>
        <strain evidence="10 12">AUS-77-4</strain>
    </source>
</reference>
<keyword evidence="5 9" id="KW-0999">Mitochondrion inner membrane</keyword>
<dbReference type="PIRSF" id="PIRSF000022">
    <property type="entry name" value="Bc1_14K"/>
    <property type="match status" value="1"/>
</dbReference>
<protein>
    <recommendedName>
        <fullName evidence="9">Cytochrome b-c1 complex subunit 7</fullName>
    </recommendedName>
</protein>
<dbReference type="PANTHER" id="PTHR12022">
    <property type="entry name" value="UBIQUINOL-CYTOCHROME C REDUCTASE COMPLEX 14 KD PROTEIN"/>
    <property type="match status" value="1"/>
</dbReference>
<evidence type="ECO:0000256" key="5">
    <source>
        <dbReference type="ARBA" id="ARBA00022792"/>
    </source>
</evidence>
<evidence type="ECO:0000256" key="2">
    <source>
        <dbReference type="ARBA" id="ARBA00008554"/>
    </source>
</evidence>
<dbReference type="Pfam" id="PF02271">
    <property type="entry name" value="UCR_14kD"/>
    <property type="match status" value="1"/>
</dbReference>
<keyword evidence="8 9" id="KW-0472">Membrane</keyword>
<evidence type="ECO:0000256" key="9">
    <source>
        <dbReference type="PIRNR" id="PIRNR000022"/>
    </source>
</evidence>
<comment type="caution">
    <text evidence="10">The sequence shown here is derived from an EMBL/GenBank/DDBJ whole genome shotgun (WGS) entry which is preliminary data.</text>
</comment>
<dbReference type="EMBL" id="MBFT01000964">
    <property type="protein sequence ID" value="PVU86111.1"/>
    <property type="molecule type" value="Genomic_DNA"/>
</dbReference>
<dbReference type="PANTHER" id="PTHR12022:SF0">
    <property type="entry name" value="CYTOCHROME B-C1 COMPLEX SUBUNIT 7"/>
    <property type="match status" value="1"/>
</dbReference>
<dbReference type="EMBL" id="MBFT01000735">
    <property type="protein sequence ID" value="PVU87499.1"/>
    <property type="molecule type" value="Genomic_DNA"/>
</dbReference>
<dbReference type="SUPFAM" id="SSF81524">
    <property type="entry name" value="14 kDa protein of cytochrome bc1 complex (Ubiquinol-cytochrome c reductase)"/>
    <property type="match status" value="1"/>
</dbReference>
<keyword evidence="3 9" id="KW-0813">Transport</keyword>
<dbReference type="FunFam" id="1.10.1090.10:FF:000001">
    <property type="entry name" value="Cytochrome b-c1 complex subunit 7"/>
    <property type="match status" value="1"/>
</dbReference>
<sequence>MEVVNKIFMNSNTFRAVLKPFAQIWANTSGYRRLGLRYDDLIIEESSEGQEALRRLPEDVMVGRIYRMKRAYQLSGTQAELPQNEWTKPEEDKAYYYPVLQQVKKESKERETFDSLKLVK</sequence>
<comment type="similarity">
    <text evidence="2 9">Belongs to the UQCRB/QCR7 family.</text>
</comment>
<keyword evidence="7 9" id="KW-0496">Mitochondrion</keyword>
<dbReference type="Proteomes" id="UP000245699">
    <property type="component" value="Unassembled WGS sequence"/>
</dbReference>
<proteinExistence type="inferred from homology"/>
<comment type="function">
    <text evidence="9">Component of the ubiquinol-cytochrome c oxidoreductase, a multisubunit transmembrane complex that is part of the mitochondrial electron transport chain which drives oxidative phosphorylation.</text>
</comment>
<evidence type="ECO:0000256" key="8">
    <source>
        <dbReference type="ARBA" id="ARBA00023136"/>
    </source>
</evidence>
<comment type="subcellular location">
    <subcellularLocation>
        <location evidence="1">Mitochondrion inner membrane</location>
        <topology evidence="1">Peripheral membrane protein</topology>
        <orientation evidence="1">Matrix side</orientation>
    </subcellularLocation>
</comment>
<dbReference type="AlphaFoldDB" id="A0A2T9Y190"/>
<accession>A0A2T9Y190</accession>
<evidence type="ECO:0000256" key="7">
    <source>
        <dbReference type="ARBA" id="ARBA00023128"/>
    </source>
</evidence>
<gene>
    <name evidence="11" type="ORF">BB559_006019</name>
    <name evidence="10" type="ORF">BB559_006659</name>
</gene>
<keyword evidence="6 9" id="KW-0249">Electron transport</keyword>